<gene>
    <name evidence="1" type="ORF">OPT61_g7621</name>
</gene>
<evidence type="ECO:0000313" key="1">
    <source>
        <dbReference type="EMBL" id="KAJ8109216.1"/>
    </source>
</evidence>
<reference evidence="1" key="1">
    <citation type="submission" date="2022-11" db="EMBL/GenBank/DDBJ databases">
        <title>Genome Sequence of Boeremia exigua.</title>
        <authorList>
            <person name="Buettner E."/>
        </authorList>
    </citation>
    <scope>NUCLEOTIDE SEQUENCE</scope>
    <source>
        <strain evidence="1">CU02</strain>
    </source>
</reference>
<name>A0ACC2I381_9PLEO</name>
<dbReference type="Proteomes" id="UP001153331">
    <property type="component" value="Unassembled WGS sequence"/>
</dbReference>
<sequence length="1572" mass="162843">MWFKRVLLGCCIASLAVIVVTASSSKGMLNMVTHTLSICSGVNVTADATLPHRHRIIELHSFPSLERRQQPIGNQTSLSTVLQSTLGDLTTSSIIASSKTFQSSTIVQTQSDVITPEPTVTPTSVSLSSTQTTESSLNEPSSSNGDAVSSSNVVNTEVTTIPSSVTEPQPSETPTLSISTSMRSDVSESLSTAIETTSVVSSSSEEAQTSSTLDISSSSSGPIAEPTTTLQTISSSEITSSTVTESDTMTTSTIDDTISSSATESTQSSVLVSSTQITTSEMSSAVISSLTTSTDSSVSTTIPTEEQPITISSSPSLPTSTPEPSTTSQDPITSSLVVDSSSLAQEPITISTSEQPPISTLVPAPSSMSSDEATRLSTSELQPTTVVQTSSAEAGSSAEISTASEQLPTSSALSTIESDPTPTQDETSSVIETPIPSSIVDTTTTPFKSSTQLSSSLSTGLSLSSSVAEPAPTISSITSSLDSATSSLQITVSPTSEQLPTSSSTGFVSTANDVPSSTIISEDPTFSVSTTEAEISVSATSTLSGEISTQMDPLPSKDIPPTSSLPDVISTETASSFISSTLPVTLSTTELLPSETTSSLPDAISTETVSSVSSLSTDSPISLSTTELLPSESIPPTSSLPDVISTETFSSISSVLTNPPMSSSTTIASETSTTTSADHIPTDSIATSVLSSASSGSDIISSLAPSETFIASTIVSATTSSETFASVSPGPSTSVLPSTQSDSPSQSSMLTSTLSTLSEINPSETLTTQSTASSRLEPASTSASLSLTLDNISSLSRPTVSEDQTSQSQNPTSVVVPSADATTSGLIPTSESHSSNSTLPTSVSSLILNPTQVETSTFLSSGALVTTGTTTISLPSSVVSNGTFTQSSLPFASGVFTATFSTVYISSARTSPLDLSTAVFSLFSSVTGAAVNHTDIRTSSAASVTGIEVPASESIVSTTKLGLPANSTWSSPMQPSLTATIDSGSLRNTSTVLGITFSPSALPTGASTVTAPRINETQAETLQTSSAHSAVNSTDSVPVTSAKSDSASRTEVSRSTSVSDLDEASTTAGTGIDETETAVAPHDPTSTPSQTATAGSPPPLTTSQTAGVAVGATTGLLIAVVAAVFMARRYHAAKHGKRMSTGSVYPKVAYLYDPKTGGDRGDAEALMPGGTGGIPPGGAASRATHGSPKHMQRHSTGTSPVTRFTSARNPFGESLRDPSNQRRSDYARLDTERALSAAVAGYSAARRHSSSYTKHPSHVTDPFSDHVIPSPTFAPFSPDDIRRPELKSAPSAHDGRGEYSQMPVNSYAYLNTAATLYPPISPYERPSSQEFSPFYGTGKQTRDSDPFADPFEHDVLLQVDERNRTSDSVTIFAPSPNLVSPRTPRTPVGPQLPVRQPNGMTSVRSLLSPVAAQYMQKAQKVKIPRKSIASPVLVQVGRSPVIKPFSPPPAAPEPRGWDEFKRHSEKHFSDEHSVPAPLKFASPVIQRKPVPTSHTRMKPSLTGAGQALLAGNGLPLTVNIPHMYKKSVGLDVPKVHGRPNPEHEDMSNDPVVREKRSRELRFADPALIGKEF</sequence>
<keyword evidence="2" id="KW-1185">Reference proteome</keyword>
<organism evidence="1 2">
    <name type="scientific">Boeremia exigua</name>
    <dbReference type="NCBI Taxonomy" id="749465"/>
    <lineage>
        <taxon>Eukaryota</taxon>
        <taxon>Fungi</taxon>
        <taxon>Dikarya</taxon>
        <taxon>Ascomycota</taxon>
        <taxon>Pezizomycotina</taxon>
        <taxon>Dothideomycetes</taxon>
        <taxon>Pleosporomycetidae</taxon>
        <taxon>Pleosporales</taxon>
        <taxon>Pleosporineae</taxon>
        <taxon>Didymellaceae</taxon>
        <taxon>Boeremia</taxon>
    </lineage>
</organism>
<comment type="caution">
    <text evidence="1">The sequence shown here is derived from an EMBL/GenBank/DDBJ whole genome shotgun (WGS) entry which is preliminary data.</text>
</comment>
<evidence type="ECO:0000313" key="2">
    <source>
        <dbReference type="Proteomes" id="UP001153331"/>
    </source>
</evidence>
<proteinExistence type="predicted"/>
<accession>A0ACC2I381</accession>
<dbReference type="EMBL" id="JAPHNI010000640">
    <property type="protein sequence ID" value="KAJ8109216.1"/>
    <property type="molecule type" value="Genomic_DNA"/>
</dbReference>
<protein>
    <submittedName>
        <fullName evidence="1">Uncharacterized protein</fullName>
    </submittedName>
</protein>